<reference evidence="1 2" key="1">
    <citation type="submission" date="2019-08" db="EMBL/GenBank/DDBJ databases">
        <title>The genome sequence of a newly discovered highly antifungal drug resistant Aspergillus species, Aspergillus tanneri NIH 1004.</title>
        <authorList>
            <person name="Mounaud S."/>
            <person name="Singh I."/>
            <person name="Joardar V."/>
            <person name="Pakala S."/>
            <person name="Pakala S."/>
            <person name="Venepally P."/>
            <person name="Chung J.K."/>
            <person name="Losada L."/>
            <person name="Nierman W.C."/>
        </authorList>
    </citation>
    <scope>NUCLEOTIDE SEQUENCE [LARGE SCALE GENOMIC DNA]</scope>
    <source>
        <strain evidence="1 2">NIH1004</strain>
    </source>
</reference>
<dbReference type="GeneID" id="54327578"/>
<proteinExistence type="predicted"/>
<gene>
    <name evidence="1" type="ORF">ATNIH1004_004876</name>
</gene>
<protein>
    <submittedName>
        <fullName evidence="1">Uncharacterized protein</fullName>
    </submittedName>
</protein>
<evidence type="ECO:0000313" key="2">
    <source>
        <dbReference type="Proteomes" id="UP000324241"/>
    </source>
</evidence>
<dbReference type="RefSeq" id="XP_033428347.1">
    <property type="nucleotide sequence ID" value="XM_033569541.1"/>
</dbReference>
<comment type="caution">
    <text evidence="1">The sequence shown here is derived from an EMBL/GenBank/DDBJ whole genome shotgun (WGS) entry which is preliminary data.</text>
</comment>
<sequence length="104" mass="11872">MGSWEIPDECYQRARIDLQRGIYSIHKAEAEISGGDWGVFWAVFPTVVPEEEHDAFFCADVLEQLNPIPEQHLRLFIVVLSGRTLRGLRVCLSVFVGLENILEK</sequence>
<organism evidence="1 2">
    <name type="scientific">Aspergillus tanneri</name>
    <dbReference type="NCBI Taxonomy" id="1220188"/>
    <lineage>
        <taxon>Eukaryota</taxon>
        <taxon>Fungi</taxon>
        <taxon>Dikarya</taxon>
        <taxon>Ascomycota</taxon>
        <taxon>Pezizomycotina</taxon>
        <taxon>Eurotiomycetes</taxon>
        <taxon>Eurotiomycetidae</taxon>
        <taxon>Eurotiales</taxon>
        <taxon>Aspergillaceae</taxon>
        <taxon>Aspergillus</taxon>
        <taxon>Aspergillus subgen. Circumdati</taxon>
    </lineage>
</organism>
<accession>A0A5M9MSU2</accession>
<dbReference type="AlphaFoldDB" id="A0A5M9MSU2"/>
<dbReference type="EMBL" id="QUQM01000003">
    <property type="protein sequence ID" value="KAA8648986.1"/>
    <property type="molecule type" value="Genomic_DNA"/>
</dbReference>
<dbReference type="Proteomes" id="UP000324241">
    <property type="component" value="Unassembled WGS sequence"/>
</dbReference>
<name>A0A5M9MSU2_9EURO</name>
<evidence type="ECO:0000313" key="1">
    <source>
        <dbReference type="EMBL" id="KAA8648986.1"/>
    </source>
</evidence>